<evidence type="ECO:0000313" key="1">
    <source>
        <dbReference type="EMBL" id="RHF92743.1"/>
    </source>
</evidence>
<protein>
    <recommendedName>
        <fullName evidence="3">GIY-YIG domain-containing protein</fullName>
    </recommendedName>
</protein>
<evidence type="ECO:0008006" key="3">
    <source>
        <dbReference type="Google" id="ProtNLM"/>
    </source>
</evidence>
<dbReference type="AlphaFoldDB" id="A0A414RI15"/>
<name>A0A414RI15_9BACT</name>
<sequence>MDILKKPVKMNHILSDFLSDTCNSLENLRRNNVYKEFYYHIKCENLEDFLSKDITQSVQYQNLLQDLMQIKGPVLYWYEITSSHSNNDIIRALKEYKQKRQRVTPVIYKNYNRRTNILYVGKCKENFWGRVMQHLGYYKTPTTQGLQLFHWAKELRLEVRLNALEFASDMKDIMPVIELFFAKQLQPLVGRHT</sequence>
<dbReference type="EMBL" id="QRHQ01000003">
    <property type="protein sequence ID" value="RHF92743.1"/>
    <property type="molecule type" value="Genomic_DNA"/>
</dbReference>
<dbReference type="RefSeq" id="WP_118211146.1">
    <property type="nucleotide sequence ID" value="NZ_CATZFG010000035.1"/>
</dbReference>
<dbReference type="SUPFAM" id="SSF82771">
    <property type="entry name" value="GIY-YIG endonuclease"/>
    <property type="match status" value="1"/>
</dbReference>
<comment type="caution">
    <text evidence="1">The sequence shown here is derived from an EMBL/GenBank/DDBJ whole genome shotgun (WGS) entry which is preliminary data.</text>
</comment>
<accession>A0A414RI15</accession>
<evidence type="ECO:0000313" key="2">
    <source>
        <dbReference type="Proteomes" id="UP000283485"/>
    </source>
</evidence>
<reference evidence="1 2" key="1">
    <citation type="submission" date="2018-08" db="EMBL/GenBank/DDBJ databases">
        <title>A genome reference for cultivated species of the human gut microbiota.</title>
        <authorList>
            <person name="Zou Y."/>
            <person name="Xue W."/>
            <person name="Luo G."/>
        </authorList>
    </citation>
    <scope>NUCLEOTIDE SEQUENCE [LARGE SCALE GENOMIC DNA]</scope>
    <source>
        <strain evidence="1 2">AM23-23</strain>
    </source>
</reference>
<dbReference type="InterPro" id="IPR035901">
    <property type="entry name" value="GIY-YIG_endonuc_sf"/>
</dbReference>
<gene>
    <name evidence="1" type="ORF">DW653_03070</name>
</gene>
<organism evidence="1 2">
    <name type="scientific">Phocaeicola plebeius</name>
    <dbReference type="NCBI Taxonomy" id="310297"/>
    <lineage>
        <taxon>Bacteria</taxon>
        <taxon>Pseudomonadati</taxon>
        <taxon>Bacteroidota</taxon>
        <taxon>Bacteroidia</taxon>
        <taxon>Bacteroidales</taxon>
        <taxon>Bacteroidaceae</taxon>
        <taxon>Phocaeicola</taxon>
    </lineage>
</organism>
<proteinExistence type="predicted"/>
<dbReference type="Proteomes" id="UP000283485">
    <property type="component" value="Unassembled WGS sequence"/>
</dbReference>